<protein>
    <recommendedName>
        <fullName evidence="3">Calmodulin-lysine N-methyltransferase</fullName>
    </recommendedName>
</protein>
<dbReference type="Gene3D" id="3.40.50.150">
    <property type="entry name" value="Vaccinia Virus protein VP39"/>
    <property type="match status" value="1"/>
</dbReference>
<name>A0AA40LHP3_CNENI</name>
<organism evidence="1 2">
    <name type="scientific">Cnephaeus nilssonii</name>
    <name type="common">Northern bat</name>
    <name type="synonym">Eptesicus nilssonii</name>
    <dbReference type="NCBI Taxonomy" id="3371016"/>
    <lineage>
        <taxon>Eukaryota</taxon>
        <taxon>Metazoa</taxon>
        <taxon>Chordata</taxon>
        <taxon>Craniata</taxon>
        <taxon>Vertebrata</taxon>
        <taxon>Euteleostomi</taxon>
        <taxon>Mammalia</taxon>
        <taxon>Eutheria</taxon>
        <taxon>Laurasiatheria</taxon>
        <taxon>Chiroptera</taxon>
        <taxon>Yangochiroptera</taxon>
        <taxon>Vespertilionidae</taxon>
        <taxon>Cnephaeus</taxon>
    </lineage>
</organism>
<evidence type="ECO:0008006" key="3">
    <source>
        <dbReference type="Google" id="ProtNLM"/>
    </source>
</evidence>
<comment type="caution">
    <text evidence="1">The sequence shown here is derived from an EMBL/GenBank/DDBJ whole genome shotgun (WGS) entry which is preliminary data.</text>
</comment>
<evidence type="ECO:0000313" key="1">
    <source>
        <dbReference type="EMBL" id="KAK1333105.1"/>
    </source>
</evidence>
<proteinExistence type="predicted"/>
<keyword evidence="2" id="KW-1185">Reference proteome</keyword>
<sequence>MVAFQCCHDITRRVLKQKHLDGCLRHVSVRRFESFNLFSVTEAKERETEEEFGAWVQYTSVFYPEYSISLRHNSGSLNIEDVLTSFDNTGNVCKLYDHYVEIFCVLKTPVFLQHPGPRPSLWLESAAFAADSGQSLLLRLCCRLWLESAIFTAESGRSLPSLSLLQIRSLQSSSLLRLECAPVDPFTPPPFLS</sequence>
<dbReference type="EMBL" id="JAULJE010000017">
    <property type="protein sequence ID" value="KAK1333105.1"/>
    <property type="molecule type" value="Genomic_DNA"/>
</dbReference>
<accession>A0AA40LHP3</accession>
<reference evidence="1" key="1">
    <citation type="submission" date="2023-06" db="EMBL/GenBank/DDBJ databases">
        <title>Reference genome for the Northern bat (Eptesicus nilssonii), a most northern bat species.</title>
        <authorList>
            <person name="Laine V.N."/>
            <person name="Pulliainen A.T."/>
            <person name="Lilley T.M."/>
        </authorList>
    </citation>
    <scope>NUCLEOTIDE SEQUENCE</scope>
    <source>
        <strain evidence="1">BLF_Eptnil</strain>
        <tissue evidence="1">Kidney</tissue>
    </source>
</reference>
<dbReference type="Proteomes" id="UP001177744">
    <property type="component" value="Unassembled WGS sequence"/>
</dbReference>
<evidence type="ECO:0000313" key="2">
    <source>
        <dbReference type="Proteomes" id="UP001177744"/>
    </source>
</evidence>
<gene>
    <name evidence="1" type="ORF">QTO34_006641</name>
</gene>
<dbReference type="AlphaFoldDB" id="A0AA40LHP3"/>
<dbReference type="InterPro" id="IPR029063">
    <property type="entry name" value="SAM-dependent_MTases_sf"/>
</dbReference>